<gene>
    <name evidence="1" type="ORF">B0J13DRAFT_580705</name>
</gene>
<dbReference type="InterPro" id="IPR033877">
    <property type="entry name" value="Frm2/Hbn1"/>
</dbReference>
<comment type="caution">
    <text evidence="1">The sequence shown here is derived from an EMBL/GenBank/DDBJ whole genome shotgun (WGS) entry which is preliminary data.</text>
</comment>
<dbReference type="GO" id="GO:0034599">
    <property type="term" value="P:cellular response to oxidative stress"/>
    <property type="evidence" value="ECO:0007669"/>
    <property type="project" value="InterPro"/>
</dbReference>
<accession>A0A9P9JAE8</accession>
<name>A0A9P9JAE8_9HYPO</name>
<evidence type="ECO:0000313" key="1">
    <source>
        <dbReference type="EMBL" id="KAH7159414.1"/>
    </source>
</evidence>
<dbReference type="Gene3D" id="3.40.109.10">
    <property type="entry name" value="NADH Oxidase"/>
    <property type="match status" value="2"/>
</dbReference>
<dbReference type="PANTHER" id="PTHR43035">
    <property type="entry name" value="FATTY ACID REPRESSION MUTANT PROTEIN 2-RELATED"/>
    <property type="match status" value="1"/>
</dbReference>
<reference evidence="1" key="1">
    <citation type="journal article" date="2021" name="Nat. Commun.">
        <title>Genetic determinants of endophytism in the Arabidopsis root mycobiome.</title>
        <authorList>
            <person name="Mesny F."/>
            <person name="Miyauchi S."/>
            <person name="Thiergart T."/>
            <person name="Pickel B."/>
            <person name="Atanasova L."/>
            <person name="Karlsson M."/>
            <person name="Huettel B."/>
            <person name="Barry K.W."/>
            <person name="Haridas S."/>
            <person name="Chen C."/>
            <person name="Bauer D."/>
            <person name="Andreopoulos W."/>
            <person name="Pangilinan J."/>
            <person name="LaButti K."/>
            <person name="Riley R."/>
            <person name="Lipzen A."/>
            <person name="Clum A."/>
            <person name="Drula E."/>
            <person name="Henrissat B."/>
            <person name="Kohler A."/>
            <person name="Grigoriev I.V."/>
            <person name="Martin F.M."/>
            <person name="Hacquard S."/>
        </authorList>
    </citation>
    <scope>NUCLEOTIDE SEQUENCE</scope>
    <source>
        <strain evidence="1">MPI-CAGE-AT-0021</strain>
    </source>
</reference>
<dbReference type="GO" id="GO:0016491">
    <property type="term" value="F:oxidoreductase activity"/>
    <property type="evidence" value="ECO:0007669"/>
    <property type="project" value="InterPro"/>
</dbReference>
<dbReference type="OrthoDB" id="2138173at2759"/>
<dbReference type="InterPro" id="IPR000415">
    <property type="entry name" value="Nitroreductase-like"/>
</dbReference>
<dbReference type="EMBL" id="JAGMUU010000002">
    <property type="protein sequence ID" value="KAH7159414.1"/>
    <property type="molecule type" value="Genomic_DNA"/>
</dbReference>
<evidence type="ECO:0000313" key="2">
    <source>
        <dbReference type="Proteomes" id="UP000717696"/>
    </source>
</evidence>
<sequence length="151" mass="16671">MTSKFITDTLLGIAKTGRTIYPLTKSLSSTALQTTSAFNSQSYRPLVVFGARHDKLWGITINAVKGIVPDSWPRTADRMAMFKNAAGISLAMQQWLLWTSLELEGLGTNRPVQHYKTLIDEKAAVTWDIPASWKLNAQLVVGGYSGEPDEK</sequence>
<dbReference type="Proteomes" id="UP000717696">
    <property type="component" value="Unassembled WGS sequence"/>
</dbReference>
<dbReference type="PANTHER" id="PTHR43035:SF1">
    <property type="entry name" value="FATTY ACID REPRESSION MUTANT PROTEIN 2-RELATED"/>
    <property type="match status" value="1"/>
</dbReference>
<keyword evidence="2" id="KW-1185">Reference proteome</keyword>
<dbReference type="AlphaFoldDB" id="A0A9P9JAE8"/>
<proteinExistence type="predicted"/>
<organism evidence="1 2">
    <name type="scientific">Dactylonectria estremocensis</name>
    <dbReference type="NCBI Taxonomy" id="1079267"/>
    <lineage>
        <taxon>Eukaryota</taxon>
        <taxon>Fungi</taxon>
        <taxon>Dikarya</taxon>
        <taxon>Ascomycota</taxon>
        <taxon>Pezizomycotina</taxon>
        <taxon>Sordariomycetes</taxon>
        <taxon>Hypocreomycetidae</taxon>
        <taxon>Hypocreales</taxon>
        <taxon>Nectriaceae</taxon>
        <taxon>Dactylonectria</taxon>
    </lineage>
</organism>
<dbReference type="SUPFAM" id="SSF55469">
    <property type="entry name" value="FMN-dependent nitroreductase-like"/>
    <property type="match status" value="1"/>
</dbReference>
<protein>
    <submittedName>
        <fullName evidence="1">Nitroreductase-like protein</fullName>
    </submittedName>
</protein>